<dbReference type="AlphaFoldDB" id="A0A0S4QLJ8"/>
<keyword evidence="2" id="KW-1185">Reference proteome</keyword>
<evidence type="ECO:0000313" key="2">
    <source>
        <dbReference type="Proteomes" id="UP000198802"/>
    </source>
</evidence>
<dbReference type="EMBL" id="FAOZ01000007">
    <property type="protein sequence ID" value="CUU56465.1"/>
    <property type="molecule type" value="Genomic_DNA"/>
</dbReference>
<organism evidence="1 2">
    <name type="scientific">Parafrankia irregularis</name>
    <dbReference type="NCBI Taxonomy" id="795642"/>
    <lineage>
        <taxon>Bacteria</taxon>
        <taxon>Bacillati</taxon>
        <taxon>Actinomycetota</taxon>
        <taxon>Actinomycetes</taxon>
        <taxon>Frankiales</taxon>
        <taxon>Frankiaceae</taxon>
        <taxon>Parafrankia</taxon>
    </lineage>
</organism>
<evidence type="ECO:0000313" key="1">
    <source>
        <dbReference type="EMBL" id="CUU56465.1"/>
    </source>
</evidence>
<dbReference type="Pfam" id="PF20242">
    <property type="entry name" value="Emfourin"/>
    <property type="match status" value="1"/>
</dbReference>
<gene>
    <name evidence="1" type="ORF">Ga0074812_107349</name>
</gene>
<name>A0A0S4QLJ8_9ACTN</name>
<reference evidence="2" key="1">
    <citation type="submission" date="2015-11" db="EMBL/GenBank/DDBJ databases">
        <authorList>
            <person name="Varghese N."/>
        </authorList>
    </citation>
    <scope>NUCLEOTIDE SEQUENCE [LARGE SCALE GENOMIC DNA]</scope>
    <source>
        <strain evidence="2">DSM 45899</strain>
    </source>
</reference>
<accession>A0A0S4QLJ8</accession>
<protein>
    <submittedName>
        <fullName evidence="1">Uncharacterized protein</fullName>
    </submittedName>
</protein>
<proteinExistence type="predicted"/>
<dbReference type="RefSeq" id="WP_226930881.1">
    <property type="nucleotide sequence ID" value="NZ_FAOZ01000007.1"/>
</dbReference>
<sequence>MIGRVRVDIERSGGVAGLIRRADVDTSDLDAGVARQAEAALTALAGDRQAPRQAPGSQRPDAFQYTFRFRDGAGRDQTVVVGESRLPAALRPLTEQITARRPRA</sequence>
<dbReference type="Proteomes" id="UP000198802">
    <property type="component" value="Unassembled WGS sequence"/>
</dbReference>
<dbReference type="InterPro" id="IPR049457">
    <property type="entry name" value="Emfourin"/>
</dbReference>